<gene>
    <name evidence="2" type="ORF">BCR33DRAFT_582059</name>
</gene>
<proteinExistence type="predicted"/>
<dbReference type="InterPro" id="IPR036864">
    <property type="entry name" value="Zn2-C6_fun-type_DNA-bd_sf"/>
</dbReference>
<dbReference type="PROSITE" id="PS00463">
    <property type="entry name" value="ZN2_CY6_FUNGAL_1"/>
    <property type="match status" value="1"/>
</dbReference>
<evidence type="ECO:0000313" key="2">
    <source>
        <dbReference type="EMBL" id="ORY49407.1"/>
    </source>
</evidence>
<dbReference type="PROSITE" id="PS50048">
    <property type="entry name" value="ZN2_CY6_FUNGAL_2"/>
    <property type="match status" value="1"/>
</dbReference>
<dbReference type="SMART" id="SM00066">
    <property type="entry name" value="GAL4"/>
    <property type="match status" value="1"/>
</dbReference>
<dbReference type="EMBL" id="MCGO01000009">
    <property type="protein sequence ID" value="ORY49407.1"/>
    <property type="molecule type" value="Genomic_DNA"/>
</dbReference>
<evidence type="ECO:0000313" key="3">
    <source>
        <dbReference type="Proteomes" id="UP000193642"/>
    </source>
</evidence>
<protein>
    <recommendedName>
        <fullName evidence="1">Zn(2)-C6 fungal-type domain-containing protein</fullName>
    </recommendedName>
</protein>
<dbReference type="InterPro" id="IPR001138">
    <property type="entry name" value="Zn2Cys6_DnaBD"/>
</dbReference>
<comment type="caution">
    <text evidence="2">The sequence shown here is derived from an EMBL/GenBank/DDBJ whole genome shotgun (WGS) entry which is preliminary data.</text>
</comment>
<keyword evidence="3" id="KW-1185">Reference proteome</keyword>
<feature type="domain" description="Zn(2)-C6 fungal-type" evidence="1">
    <location>
        <begin position="26"/>
        <end position="56"/>
    </location>
</feature>
<sequence>MSTSPADHLQLFQPLRPPTISLRATSCDICRLQKKRCTKEKDGCQRCEAKGLKCEYSQLPIVNGCVIPRHSSRSLANDKHPS</sequence>
<dbReference type="GO" id="GO:0008270">
    <property type="term" value="F:zinc ion binding"/>
    <property type="evidence" value="ECO:0007669"/>
    <property type="project" value="InterPro"/>
</dbReference>
<evidence type="ECO:0000259" key="1">
    <source>
        <dbReference type="PROSITE" id="PS50048"/>
    </source>
</evidence>
<dbReference type="AlphaFoldDB" id="A0A1Y2CR20"/>
<dbReference type="SUPFAM" id="SSF57701">
    <property type="entry name" value="Zn2/Cys6 DNA-binding domain"/>
    <property type="match status" value="1"/>
</dbReference>
<dbReference type="GO" id="GO:0000981">
    <property type="term" value="F:DNA-binding transcription factor activity, RNA polymerase II-specific"/>
    <property type="evidence" value="ECO:0007669"/>
    <property type="project" value="InterPro"/>
</dbReference>
<dbReference type="Pfam" id="PF00172">
    <property type="entry name" value="Zn_clus"/>
    <property type="match status" value="1"/>
</dbReference>
<name>A0A1Y2CR20_9FUNG</name>
<organism evidence="2 3">
    <name type="scientific">Rhizoclosmatium globosum</name>
    <dbReference type="NCBI Taxonomy" id="329046"/>
    <lineage>
        <taxon>Eukaryota</taxon>
        <taxon>Fungi</taxon>
        <taxon>Fungi incertae sedis</taxon>
        <taxon>Chytridiomycota</taxon>
        <taxon>Chytridiomycota incertae sedis</taxon>
        <taxon>Chytridiomycetes</taxon>
        <taxon>Chytridiales</taxon>
        <taxon>Chytriomycetaceae</taxon>
        <taxon>Rhizoclosmatium</taxon>
    </lineage>
</organism>
<dbReference type="Gene3D" id="4.10.240.10">
    <property type="entry name" value="Zn(2)-C6 fungal-type DNA-binding domain"/>
    <property type="match status" value="1"/>
</dbReference>
<dbReference type="Proteomes" id="UP000193642">
    <property type="component" value="Unassembled WGS sequence"/>
</dbReference>
<dbReference type="OrthoDB" id="2328572at2759"/>
<accession>A0A1Y2CR20</accession>
<reference evidence="2 3" key="1">
    <citation type="submission" date="2016-07" db="EMBL/GenBank/DDBJ databases">
        <title>Pervasive Adenine N6-methylation of Active Genes in Fungi.</title>
        <authorList>
            <consortium name="DOE Joint Genome Institute"/>
            <person name="Mondo S.J."/>
            <person name="Dannebaum R.O."/>
            <person name="Kuo R.C."/>
            <person name="Labutti K."/>
            <person name="Haridas S."/>
            <person name="Kuo A."/>
            <person name="Salamov A."/>
            <person name="Ahrendt S.R."/>
            <person name="Lipzen A."/>
            <person name="Sullivan W."/>
            <person name="Andreopoulos W.B."/>
            <person name="Clum A."/>
            <person name="Lindquist E."/>
            <person name="Daum C."/>
            <person name="Ramamoorthy G.K."/>
            <person name="Gryganskyi A."/>
            <person name="Culley D."/>
            <person name="Magnuson J.K."/>
            <person name="James T.Y."/>
            <person name="O'Malley M.A."/>
            <person name="Stajich J.E."/>
            <person name="Spatafora J.W."/>
            <person name="Visel A."/>
            <person name="Grigoriev I.V."/>
        </authorList>
    </citation>
    <scope>NUCLEOTIDE SEQUENCE [LARGE SCALE GENOMIC DNA]</scope>
    <source>
        <strain evidence="2 3">JEL800</strain>
    </source>
</reference>
<dbReference type="CDD" id="cd00067">
    <property type="entry name" value="GAL4"/>
    <property type="match status" value="1"/>
</dbReference>